<feature type="transmembrane region" description="Helical" evidence="7">
    <location>
        <begin position="400"/>
        <end position="420"/>
    </location>
</feature>
<keyword evidence="4 7" id="KW-0812">Transmembrane</keyword>
<evidence type="ECO:0000313" key="9">
    <source>
        <dbReference type="EMBL" id="KAK2174557.1"/>
    </source>
</evidence>
<evidence type="ECO:0000259" key="8">
    <source>
        <dbReference type="PROSITE" id="PS50850"/>
    </source>
</evidence>
<feature type="transmembrane region" description="Helical" evidence="7">
    <location>
        <begin position="259"/>
        <end position="278"/>
    </location>
</feature>
<evidence type="ECO:0000256" key="1">
    <source>
        <dbReference type="ARBA" id="ARBA00004141"/>
    </source>
</evidence>
<dbReference type="EMBL" id="JAODUO010000793">
    <property type="protein sequence ID" value="KAK2174557.1"/>
    <property type="molecule type" value="Genomic_DNA"/>
</dbReference>
<keyword evidence="6 7" id="KW-0472">Membrane</keyword>
<keyword evidence="3" id="KW-0813">Transport</keyword>
<dbReference type="InterPro" id="IPR011701">
    <property type="entry name" value="MFS"/>
</dbReference>
<feature type="domain" description="Major facilitator superfamily (MFS) profile" evidence="8">
    <location>
        <begin position="27"/>
        <end position="454"/>
    </location>
</feature>
<dbReference type="GO" id="GO:0022857">
    <property type="term" value="F:transmembrane transporter activity"/>
    <property type="evidence" value="ECO:0007669"/>
    <property type="project" value="InterPro"/>
</dbReference>
<evidence type="ECO:0000256" key="5">
    <source>
        <dbReference type="ARBA" id="ARBA00022989"/>
    </source>
</evidence>
<comment type="subcellular location">
    <subcellularLocation>
        <location evidence="1">Membrane</location>
        <topology evidence="1">Multi-pass membrane protein</topology>
    </subcellularLocation>
</comment>
<dbReference type="GO" id="GO:0016020">
    <property type="term" value="C:membrane"/>
    <property type="evidence" value="ECO:0007669"/>
    <property type="project" value="UniProtKB-SubCell"/>
</dbReference>
<evidence type="ECO:0000256" key="4">
    <source>
        <dbReference type="ARBA" id="ARBA00022692"/>
    </source>
</evidence>
<organism evidence="9 10">
    <name type="scientific">Ridgeia piscesae</name>
    <name type="common">Tubeworm</name>
    <dbReference type="NCBI Taxonomy" id="27915"/>
    <lineage>
        <taxon>Eukaryota</taxon>
        <taxon>Metazoa</taxon>
        <taxon>Spiralia</taxon>
        <taxon>Lophotrochozoa</taxon>
        <taxon>Annelida</taxon>
        <taxon>Polychaeta</taxon>
        <taxon>Sedentaria</taxon>
        <taxon>Canalipalpata</taxon>
        <taxon>Sabellida</taxon>
        <taxon>Siboglinidae</taxon>
        <taxon>Ridgeia</taxon>
    </lineage>
</organism>
<dbReference type="PANTHER" id="PTHR23511">
    <property type="entry name" value="SYNAPTIC VESICLE GLYCOPROTEIN 2"/>
    <property type="match status" value="1"/>
</dbReference>
<evidence type="ECO:0000256" key="7">
    <source>
        <dbReference type="SAM" id="Phobius"/>
    </source>
</evidence>
<feature type="transmembrane region" description="Helical" evidence="7">
    <location>
        <begin position="178"/>
        <end position="199"/>
    </location>
</feature>
<feature type="transmembrane region" description="Helical" evidence="7">
    <location>
        <begin position="342"/>
        <end position="360"/>
    </location>
</feature>
<feature type="transmembrane region" description="Helical" evidence="7">
    <location>
        <begin position="432"/>
        <end position="451"/>
    </location>
</feature>
<name>A0AAD9KNQ4_RIDPI</name>
<evidence type="ECO:0000256" key="6">
    <source>
        <dbReference type="ARBA" id="ARBA00023136"/>
    </source>
</evidence>
<dbReference type="PROSITE" id="PS50850">
    <property type="entry name" value="MFS"/>
    <property type="match status" value="1"/>
</dbReference>
<feature type="transmembrane region" description="Helical" evidence="7">
    <location>
        <begin position="366"/>
        <end position="388"/>
    </location>
</feature>
<reference evidence="9" key="1">
    <citation type="journal article" date="2023" name="Mol. Biol. Evol.">
        <title>Third-Generation Sequencing Reveals the Adaptive Role of the Epigenome in Three Deep-Sea Polychaetes.</title>
        <authorList>
            <person name="Perez M."/>
            <person name="Aroh O."/>
            <person name="Sun Y."/>
            <person name="Lan Y."/>
            <person name="Juniper S.K."/>
            <person name="Young C.R."/>
            <person name="Angers B."/>
            <person name="Qian P.Y."/>
        </authorList>
    </citation>
    <scope>NUCLEOTIDE SEQUENCE</scope>
    <source>
        <strain evidence="9">R07B-5</strain>
    </source>
</reference>
<dbReference type="Pfam" id="PF00083">
    <property type="entry name" value="Sugar_tr"/>
    <property type="match status" value="1"/>
</dbReference>
<accession>A0AAD9KNQ4</accession>
<feature type="transmembrane region" description="Helical" evidence="7">
    <location>
        <begin position="88"/>
        <end position="108"/>
    </location>
</feature>
<keyword evidence="5 7" id="KW-1133">Transmembrane helix</keyword>
<dbReference type="SUPFAM" id="SSF103473">
    <property type="entry name" value="MFS general substrate transporter"/>
    <property type="match status" value="1"/>
</dbReference>
<feature type="transmembrane region" description="Helical" evidence="7">
    <location>
        <begin position="150"/>
        <end position="172"/>
    </location>
</feature>
<feature type="transmembrane region" description="Helical" evidence="7">
    <location>
        <begin position="27"/>
        <end position="49"/>
    </location>
</feature>
<dbReference type="InterPro" id="IPR020846">
    <property type="entry name" value="MFS_dom"/>
</dbReference>
<dbReference type="Proteomes" id="UP001209878">
    <property type="component" value="Unassembled WGS sequence"/>
</dbReference>
<keyword evidence="10" id="KW-1185">Reference proteome</keyword>
<protein>
    <recommendedName>
        <fullName evidence="8">Major facilitator superfamily (MFS) profile domain-containing protein</fullName>
    </recommendedName>
</protein>
<proteinExistence type="inferred from homology"/>
<dbReference type="InterPro" id="IPR036259">
    <property type="entry name" value="MFS_trans_sf"/>
</dbReference>
<feature type="transmembrane region" description="Helical" evidence="7">
    <location>
        <begin position="61"/>
        <end position="81"/>
    </location>
</feature>
<dbReference type="Gene3D" id="1.20.1250.20">
    <property type="entry name" value="MFS general substrate transporter like domains"/>
    <property type="match status" value="1"/>
</dbReference>
<evidence type="ECO:0000313" key="10">
    <source>
        <dbReference type="Proteomes" id="UP001209878"/>
    </source>
</evidence>
<evidence type="ECO:0000256" key="3">
    <source>
        <dbReference type="ARBA" id="ARBA00022448"/>
    </source>
</evidence>
<sequence>MSFLRDETYTVDDAVNAMGFGLFQVKLLAICGLFTISDALEMQLLAVLSPVVRCDWMLEEWQVALITSVVFIGMFSGSHLWGSWADKFGRYPIAVMAATWIAYFGILTSFSPGYIWLLLLRGLVGLGFGGAVQSFILLSEYMPSQYRAKILILNSVFWAVGSSLEIWIASVVIPTIGWRYLVAISSLPSIITLLTIWVLPESARYLAACGRITEAKKMLQHGFKMNGKNLPAGKLVRSEIVPRGTIRQLFGKGYARTTYIMWFLWFATAFIYYGIILAQSEILEFHKVCGAAAPAEEEPMHEKCHCNLLSGADYTSMILATLGEYIAIPINLLSIDSLGRKWTLAINFMCSGVFFLLVQICTTRVWLTVFIFGVRAFASAIFNTIYIYTSEVYPTTMRSLGLGGCSACARIGAMITPFIAQVLLQKSLVGSLWMYGSVCMACSIGALLLPYETRGREMPVS</sequence>
<comment type="caution">
    <text evidence="9">The sequence shown here is derived from an EMBL/GenBank/DDBJ whole genome shotgun (WGS) entry which is preliminary data.</text>
</comment>
<feature type="transmembrane region" description="Helical" evidence="7">
    <location>
        <begin position="114"/>
        <end position="138"/>
    </location>
</feature>
<dbReference type="PANTHER" id="PTHR23511:SF45">
    <property type="entry name" value="SVOP LIKE"/>
    <property type="match status" value="1"/>
</dbReference>
<feature type="transmembrane region" description="Helical" evidence="7">
    <location>
        <begin position="317"/>
        <end position="335"/>
    </location>
</feature>
<comment type="similarity">
    <text evidence="2">Belongs to the major facilitator superfamily.</text>
</comment>
<evidence type="ECO:0000256" key="2">
    <source>
        <dbReference type="ARBA" id="ARBA00008335"/>
    </source>
</evidence>
<gene>
    <name evidence="9" type="ORF">NP493_794g00015</name>
</gene>
<dbReference type="InterPro" id="IPR005828">
    <property type="entry name" value="MFS_sugar_transport-like"/>
</dbReference>
<dbReference type="AlphaFoldDB" id="A0AAD9KNQ4"/>
<dbReference type="Pfam" id="PF07690">
    <property type="entry name" value="MFS_1"/>
    <property type="match status" value="1"/>
</dbReference>